<comment type="caution">
    <text evidence="2">The sequence shown here is derived from an EMBL/GenBank/DDBJ whole genome shotgun (WGS) entry which is preliminary data.</text>
</comment>
<proteinExistence type="predicted"/>
<dbReference type="Proteomes" id="UP000603940">
    <property type="component" value="Unassembled WGS sequence"/>
</dbReference>
<name>A0ABR7R3J3_9PROT</name>
<dbReference type="RefSeq" id="WP_187777543.1">
    <property type="nucleotide sequence ID" value="NZ_JACTUZ010000011.1"/>
</dbReference>
<evidence type="ECO:0000313" key="2">
    <source>
        <dbReference type="EMBL" id="MBC9176319.1"/>
    </source>
</evidence>
<reference evidence="2 3" key="1">
    <citation type="journal article" date="2009" name="Int. J. Syst. Evol. Microbiol.">
        <title>Transfer of Teichococcus ludipueritiae and Muricoccus roseus to the genus Roseomonas, as Roseomonas ludipueritiae comb. nov. and Roseomonas rosea comb. nov., respectively, and emended description of the genus Roseomonas.</title>
        <authorList>
            <person name="Sanchez-Porro C."/>
            <person name="Gallego V."/>
            <person name="Busse H.J."/>
            <person name="Kampfer P."/>
            <person name="Ventosa A."/>
        </authorList>
    </citation>
    <scope>NUCLEOTIDE SEQUENCE [LARGE SCALE GENOMIC DNA]</scope>
    <source>
        <strain evidence="2 3">DSM 14915</strain>
    </source>
</reference>
<gene>
    <name evidence="2" type="ORF">IBL25_05120</name>
</gene>
<dbReference type="EMBL" id="JACTUZ010000011">
    <property type="protein sequence ID" value="MBC9176319.1"/>
    <property type="molecule type" value="Genomic_DNA"/>
</dbReference>
<organism evidence="2 3">
    <name type="scientific">Pseudoroseomonas ludipueritiae</name>
    <dbReference type="NCBI Taxonomy" id="198093"/>
    <lineage>
        <taxon>Bacteria</taxon>
        <taxon>Pseudomonadati</taxon>
        <taxon>Pseudomonadota</taxon>
        <taxon>Alphaproteobacteria</taxon>
        <taxon>Acetobacterales</taxon>
        <taxon>Acetobacteraceae</taxon>
        <taxon>Pseudoroseomonas</taxon>
    </lineage>
</organism>
<evidence type="ECO:0000256" key="1">
    <source>
        <dbReference type="SAM" id="MobiDB-lite"/>
    </source>
</evidence>
<sequence>MRAYDRVRGGRPELVGSHTRTAPDGSADDRAIGFGGGGSTGRAAAGGSVIFVMRRRDPLEGVEKPQPLEGGSGGMSAHHAALVAVHLAVRARQNPVVSRASISIATCKRAICLEPKSIPDAVLFMPIQMH</sequence>
<feature type="compositionally biased region" description="Basic and acidic residues" evidence="1">
    <location>
        <begin position="1"/>
        <end position="11"/>
    </location>
</feature>
<protein>
    <submittedName>
        <fullName evidence="2">Uncharacterized protein</fullName>
    </submittedName>
</protein>
<keyword evidence="3" id="KW-1185">Reference proteome</keyword>
<evidence type="ECO:0000313" key="3">
    <source>
        <dbReference type="Proteomes" id="UP000603940"/>
    </source>
</evidence>
<feature type="region of interest" description="Disordered" evidence="1">
    <location>
        <begin position="1"/>
        <end position="42"/>
    </location>
</feature>
<accession>A0ABR7R3J3</accession>